<name>A0A7J4IZF2_9ARCH</name>
<dbReference type="AlphaFoldDB" id="A0A7J4IZF2"/>
<comment type="caution">
    <text evidence="1">The sequence shown here is derived from an EMBL/GenBank/DDBJ whole genome shotgun (WGS) entry which is preliminary data.</text>
</comment>
<dbReference type="Proteomes" id="UP000565078">
    <property type="component" value="Unassembled WGS sequence"/>
</dbReference>
<reference evidence="2" key="1">
    <citation type="journal article" date="2020" name="bioRxiv">
        <title>A rank-normalized archaeal taxonomy based on genome phylogeny resolves widespread incomplete and uneven classifications.</title>
        <authorList>
            <person name="Rinke C."/>
            <person name="Chuvochina M."/>
            <person name="Mussig A.J."/>
            <person name="Chaumeil P.-A."/>
            <person name="Waite D.W."/>
            <person name="Whitman W.B."/>
            <person name="Parks D.H."/>
            <person name="Hugenholtz P."/>
        </authorList>
    </citation>
    <scope>NUCLEOTIDE SEQUENCE [LARGE SCALE GENOMIC DNA]</scope>
</reference>
<sequence length="66" mass="7663">METTTIQVEKSTVAILEKVKRKYGVKSYDKAIRKMACKEVDIPKDMFGAHPELTSFKRDEDDFHDL</sequence>
<dbReference type="EMBL" id="DUGC01000097">
    <property type="protein sequence ID" value="HIH10230.1"/>
    <property type="molecule type" value="Genomic_DNA"/>
</dbReference>
<evidence type="ECO:0000313" key="1">
    <source>
        <dbReference type="EMBL" id="HIH10230.1"/>
    </source>
</evidence>
<accession>A0A7J4IZF2</accession>
<proteinExistence type="predicted"/>
<protein>
    <submittedName>
        <fullName evidence="1">Uncharacterized protein</fullName>
    </submittedName>
</protein>
<gene>
    <name evidence="1" type="ORF">HA254_06215</name>
</gene>
<organism evidence="1 2">
    <name type="scientific">Candidatus Iainarchaeum sp</name>
    <dbReference type="NCBI Taxonomy" id="3101447"/>
    <lineage>
        <taxon>Archaea</taxon>
        <taxon>Candidatus Iainarchaeota</taxon>
        <taxon>Candidatus Iainarchaeia</taxon>
        <taxon>Candidatus Iainarchaeales</taxon>
        <taxon>Candidatus Iainarchaeaceae</taxon>
        <taxon>Candidatus Iainarchaeum</taxon>
    </lineage>
</organism>
<evidence type="ECO:0000313" key="2">
    <source>
        <dbReference type="Proteomes" id="UP000565078"/>
    </source>
</evidence>